<dbReference type="Proteomes" id="UP000008820">
    <property type="component" value="Chromosome 1"/>
</dbReference>
<comment type="subcellular location">
    <subcellularLocation>
        <location evidence="1">Membrane</location>
        <topology evidence="1">Multi-pass membrane protein</topology>
    </subcellularLocation>
</comment>
<evidence type="ECO:0000313" key="8">
    <source>
        <dbReference type="EnsemblMetazoa" id="AAEL017167-PB"/>
    </source>
</evidence>
<evidence type="ECO:0000256" key="3">
    <source>
        <dbReference type="ARBA" id="ARBA00022989"/>
    </source>
</evidence>
<dbReference type="Gene3D" id="2.60.220.50">
    <property type="match status" value="1"/>
</dbReference>
<keyword evidence="4" id="KW-0472">Membrane</keyword>
<evidence type="ECO:0000256" key="2">
    <source>
        <dbReference type="ARBA" id="ARBA00022692"/>
    </source>
</evidence>
<dbReference type="InterPro" id="IPR017981">
    <property type="entry name" value="GPCR_2-like_7TM"/>
</dbReference>
<reference evidence="8 9" key="1">
    <citation type="submission" date="2017-06" db="EMBL/GenBank/DDBJ databases">
        <title>Aedes aegypti genome working group (AGWG) sequencing and assembly.</title>
        <authorList>
            <consortium name="Aedes aegypti Genome Working Group (AGWG)"/>
            <person name="Matthews B.J."/>
        </authorList>
    </citation>
    <scope>NUCLEOTIDE SEQUENCE [LARGE SCALE GENOMIC DNA]</scope>
    <source>
        <strain evidence="8 9">LVP_AGWG</strain>
    </source>
</reference>
<evidence type="ECO:0000259" key="7">
    <source>
        <dbReference type="PROSITE" id="PS50261"/>
    </source>
</evidence>
<sequence>MRKVVCTAVVLFLTLECICLATSDSAFITNGECQQTEVFLWQKNVSISADCDCPPNFIALISEDKKPTFCIMLTKPQIWSNVCISTGTTDDYYEVTVRERAAINSYLRKVNVTKFWISVQRESVYDPPLKKLPGRKWGLPLDFEEDYDLEITKKSSGNCLMTSIDHNYSAATFVDCNDNYPHLCVYKRSTMLRLHCPSGSYTTRYSDFQEYCFNIVKSSHNVWSTYGLFDVDSHRKYQLYQNLASETDIKCESTIIQSNLTYQIQQAFLNAKPDEENVFYYAAMRSDGTMALTKEFDCIAYQNKSQPCYCNTPELKLNFDRIHKKLLLIIYQGQNLWRESSKDVGVVCYTDGDTELLKAVGIKRKIWPPQHDRDAEYNKEQEIYELKLYGDFPGYYWCEGHNVINFTLIKSDRIIAQKKESDVHIYSILLEVMDFDQDNFWQKNNLKRLMKDYTEYLKTYGNERINQLASMIKGMQVMKIEHIDKPSQKITIIVHVAARYSANTIHLNSVREDEICTACENTVAEHYRLKNALKFIFEETSSEIYHFKGINSTEMCLPQDAYDSLKWPAARIGQTIAPLELCLIEASGLPLTRKCAGDRTYGGVWQQNHDFYACSKTVKKHTLQLFNYTEIPVNVAEMGQVMGEIEHVMDSAADMIPADLFYISKTMNNLRSALLNNGSNNVALIDNNRERCYCDIAGILNRVMYMNESVVLRSQVALNTTNILLDSTDDIINRISVVNSTVDFLRGDNLNCFDELGQQFKTDSILEKRRGTILFKTPRLILLVVDPFVSGISGLAITKAKGIYEETNSTDTSFDLYETRLIAADEDENEIIMEENLEIAAYVPAPLLEKISMLNEHIGDENGTNQNVLRIVISVYFNDNIFKETTNGTILRANGKIISVTIPSYSSDLPGEIPIFIRDHDRNQTSSCGYWNFEPDDNEVMPKWSFGGCKFAHQHEGIMLCKCSHLTPFSRLCMDIQHIESDNVLQKFIGERNIFTLDVITFIGSALSLMGVFGIFITAFLFPTWRQTAHSKILLQLSLAITFELIIIFLDGPDINYNDQSGRIQCTLLGGSFHYIILVTFMWMLVIAYLQFLRYVKVLGRLRPSRFILKASLFSWGLPLVPVIVFTAVDYTLYHKQDNISDICYPHGVALYYGLLLPIAVIILVNMASFLLIIYYVFRVPSNLTRSSERDLTLSQVRLSVFLFFLLGLPWIFGMMITIGAGKIFSYLFCITAPLQGFILFVYFIIMNPMARKFWCSRCSRNELAKSNIDMPLK</sequence>
<evidence type="ECO:0000256" key="5">
    <source>
        <dbReference type="ARBA" id="ARBA00023157"/>
    </source>
</evidence>
<name>A0A6I8TQU9_AEDAE</name>
<dbReference type="InterPro" id="IPR053066">
    <property type="entry name" value="ADGR_G7"/>
</dbReference>
<dbReference type="InterPro" id="IPR000832">
    <property type="entry name" value="GPCR_2_secretin-like"/>
</dbReference>
<gene>
    <name evidence="8" type="primary">23687587</name>
</gene>
<dbReference type="SUPFAM" id="SSF81321">
    <property type="entry name" value="Family A G protein-coupled receptor-like"/>
    <property type="match status" value="1"/>
</dbReference>
<evidence type="ECO:0000256" key="4">
    <source>
        <dbReference type="ARBA" id="ARBA00023136"/>
    </source>
</evidence>
<dbReference type="GO" id="GO:0004930">
    <property type="term" value="F:G protein-coupled receptor activity"/>
    <property type="evidence" value="ECO:0007669"/>
    <property type="project" value="InterPro"/>
</dbReference>
<evidence type="ECO:0000256" key="1">
    <source>
        <dbReference type="ARBA" id="ARBA00004141"/>
    </source>
</evidence>
<dbReference type="PROSITE" id="PS50261">
    <property type="entry name" value="G_PROTEIN_RECEP_F2_4"/>
    <property type="match status" value="1"/>
</dbReference>
<dbReference type="CDD" id="cd15040">
    <property type="entry name" value="7tmB2_Adhesion"/>
    <property type="match status" value="1"/>
</dbReference>
<keyword evidence="5" id="KW-1015">Disulfide bond</keyword>
<dbReference type="FunFam" id="1.20.1070.10:FF:000290">
    <property type="entry name" value="GG11888"/>
    <property type="match status" value="1"/>
</dbReference>
<dbReference type="InterPro" id="IPR000203">
    <property type="entry name" value="GPS"/>
</dbReference>
<feature type="domain" description="G-protein coupled receptors family 2 profile 2" evidence="7">
    <location>
        <begin position="997"/>
        <end position="1248"/>
    </location>
</feature>
<dbReference type="Pfam" id="PF00002">
    <property type="entry name" value="7tm_2"/>
    <property type="match status" value="1"/>
</dbReference>
<accession>A0A6I8TQU9</accession>
<dbReference type="InterPro" id="IPR046338">
    <property type="entry name" value="GAIN_dom_sf"/>
</dbReference>
<keyword evidence="3" id="KW-1133">Transmembrane helix</keyword>
<dbReference type="Pfam" id="PF01825">
    <property type="entry name" value="GPS"/>
    <property type="match status" value="1"/>
</dbReference>
<evidence type="ECO:0000259" key="6">
    <source>
        <dbReference type="PROSITE" id="PS50221"/>
    </source>
</evidence>
<dbReference type="InterPro" id="IPR057244">
    <property type="entry name" value="GAIN_B"/>
</dbReference>
<dbReference type="OrthoDB" id="10037534at2759"/>
<proteinExistence type="predicted"/>
<dbReference type="EnsemblMetazoa" id="AAEL017167-RB">
    <property type="protein sequence ID" value="AAEL017167-PB"/>
    <property type="gene ID" value="AAEL017167"/>
</dbReference>
<keyword evidence="9" id="KW-1185">Reference proteome</keyword>
<reference evidence="8" key="2">
    <citation type="submission" date="2020-05" db="UniProtKB">
        <authorList>
            <consortium name="EnsemblMetazoa"/>
        </authorList>
    </citation>
    <scope>IDENTIFICATION</scope>
    <source>
        <strain evidence="8">LVP_AGWG</strain>
    </source>
</reference>
<protein>
    <submittedName>
        <fullName evidence="8">Uncharacterized protein</fullName>
    </submittedName>
</protein>
<dbReference type="GO" id="GO:0007166">
    <property type="term" value="P:cell surface receptor signaling pathway"/>
    <property type="evidence" value="ECO:0007669"/>
    <property type="project" value="InterPro"/>
</dbReference>
<dbReference type="FunCoup" id="A0A6I8TQU9">
    <property type="interactions" value="68"/>
</dbReference>
<dbReference type="GO" id="GO:0016020">
    <property type="term" value="C:membrane"/>
    <property type="evidence" value="ECO:0007669"/>
    <property type="project" value="UniProtKB-SubCell"/>
</dbReference>
<feature type="domain" description="GAIN-B" evidence="6">
    <location>
        <begin position="828"/>
        <end position="980"/>
    </location>
</feature>
<organism evidence="8 9">
    <name type="scientific">Aedes aegypti</name>
    <name type="common">Yellowfever mosquito</name>
    <name type="synonym">Culex aegypti</name>
    <dbReference type="NCBI Taxonomy" id="7159"/>
    <lineage>
        <taxon>Eukaryota</taxon>
        <taxon>Metazoa</taxon>
        <taxon>Ecdysozoa</taxon>
        <taxon>Arthropoda</taxon>
        <taxon>Hexapoda</taxon>
        <taxon>Insecta</taxon>
        <taxon>Pterygota</taxon>
        <taxon>Neoptera</taxon>
        <taxon>Endopterygota</taxon>
        <taxon>Diptera</taxon>
        <taxon>Nematocera</taxon>
        <taxon>Culicoidea</taxon>
        <taxon>Culicidae</taxon>
        <taxon>Culicinae</taxon>
        <taxon>Aedini</taxon>
        <taxon>Aedes</taxon>
        <taxon>Stegomyia</taxon>
    </lineage>
</organism>
<dbReference type="PROSITE" id="PS50221">
    <property type="entry name" value="GAIN_B"/>
    <property type="match status" value="1"/>
</dbReference>
<dbReference type="Gene3D" id="1.20.1070.10">
    <property type="entry name" value="Rhodopsin 7-helix transmembrane proteins"/>
    <property type="match status" value="1"/>
</dbReference>
<dbReference type="AlphaFoldDB" id="A0A6I8TQU9"/>
<dbReference type="PANTHER" id="PTHR47767:SF1">
    <property type="entry name" value="ADHESION G PROTEIN-COUPLED RECEPTOR G7"/>
    <property type="match status" value="1"/>
</dbReference>
<dbReference type="InParanoid" id="A0A6I8TQU9"/>
<evidence type="ECO:0000313" key="9">
    <source>
        <dbReference type="Proteomes" id="UP000008820"/>
    </source>
</evidence>
<keyword evidence="2" id="KW-0812">Transmembrane</keyword>
<dbReference type="PANTHER" id="PTHR47767">
    <property type="entry name" value="ADHESION G PROTEIN-COUPLED RECEPTOR G7"/>
    <property type="match status" value="1"/>
</dbReference>